<sequence length="90" mass="9836">MKWRRRRRQEEKMQDADKYGAKIETDRRHRARASSSRRGTTTDRRTGPLPSALALPVYISGIGKRKVMLDSLGALGASGASSASSASSES</sequence>
<name>K0R6M6_THAOC</name>
<feature type="compositionally biased region" description="Basic and acidic residues" evidence="1">
    <location>
        <begin position="8"/>
        <end position="27"/>
    </location>
</feature>
<gene>
    <name evidence="2" type="ORF">THAOC_32682</name>
</gene>
<dbReference type="EMBL" id="AGNL01045747">
    <property type="protein sequence ID" value="EJK48520.1"/>
    <property type="molecule type" value="Genomic_DNA"/>
</dbReference>
<organism evidence="2 3">
    <name type="scientific">Thalassiosira oceanica</name>
    <name type="common">Marine diatom</name>
    <dbReference type="NCBI Taxonomy" id="159749"/>
    <lineage>
        <taxon>Eukaryota</taxon>
        <taxon>Sar</taxon>
        <taxon>Stramenopiles</taxon>
        <taxon>Ochrophyta</taxon>
        <taxon>Bacillariophyta</taxon>
        <taxon>Coscinodiscophyceae</taxon>
        <taxon>Thalassiosirophycidae</taxon>
        <taxon>Thalassiosirales</taxon>
        <taxon>Thalassiosiraceae</taxon>
        <taxon>Thalassiosira</taxon>
    </lineage>
</organism>
<reference evidence="2 3" key="1">
    <citation type="journal article" date="2012" name="Genome Biol.">
        <title>Genome and low-iron response of an oceanic diatom adapted to chronic iron limitation.</title>
        <authorList>
            <person name="Lommer M."/>
            <person name="Specht M."/>
            <person name="Roy A.S."/>
            <person name="Kraemer L."/>
            <person name="Andreson R."/>
            <person name="Gutowska M.A."/>
            <person name="Wolf J."/>
            <person name="Bergner S.V."/>
            <person name="Schilhabel M.B."/>
            <person name="Klostermeier U.C."/>
            <person name="Beiko R.G."/>
            <person name="Rosenstiel P."/>
            <person name="Hippler M."/>
            <person name="Laroche J."/>
        </authorList>
    </citation>
    <scope>NUCLEOTIDE SEQUENCE [LARGE SCALE GENOMIC DNA]</scope>
    <source>
        <strain evidence="2 3">CCMP1005</strain>
    </source>
</reference>
<accession>K0R6M6</accession>
<proteinExistence type="predicted"/>
<feature type="region of interest" description="Disordered" evidence="1">
    <location>
        <begin position="1"/>
        <end position="50"/>
    </location>
</feature>
<dbReference type="Proteomes" id="UP000266841">
    <property type="component" value="Unassembled WGS sequence"/>
</dbReference>
<dbReference type="AlphaFoldDB" id="K0R6M6"/>
<comment type="caution">
    <text evidence="2">The sequence shown here is derived from an EMBL/GenBank/DDBJ whole genome shotgun (WGS) entry which is preliminary data.</text>
</comment>
<evidence type="ECO:0000256" key="1">
    <source>
        <dbReference type="SAM" id="MobiDB-lite"/>
    </source>
</evidence>
<keyword evidence="3" id="KW-1185">Reference proteome</keyword>
<evidence type="ECO:0000313" key="3">
    <source>
        <dbReference type="Proteomes" id="UP000266841"/>
    </source>
</evidence>
<protein>
    <submittedName>
        <fullName evidence="2">Uncharacterized protein</fullName>
    </submittedName>
</protein>
<evidence type="ECO:0000313" key="2">
    <source>
        <dbReference type="EMBL" id="EJK48520.1"/>
    </source>
</evidence>